<dbReference type="InterPro" id="IPR036390">
    <property type="entry name" value="WH_DNA-bd_sf"/>
</dbReference>
<dbReference type="PANTHER" id="PTHR43721">
    <property type="entry name" value="ELONGATION FACTOR TU-RELATED"/>
    <property type="match status" value="1"/>
</dbReference>
<evidence type="ECO:0000256" key="1">
    <source>
        <dbReference type="ARBA" id="ARBA00004496"/>
    </source>
</evidence>
<dbReference type="InterPro" id="IPR036388">
    <property type="entry name" value="WH-like_DNA-bd_sf"/>
</dbReference>
<dbReference type="NCBIfam" id="TIGR00475">
    <property type="entry name" value="selB"/>
    <property type="match status" value="1"/>
</dbReference>
<gene>
    <name evidence="10" type="ORF">Ade02nite_11590</name>
</gene>
<dbReference type="SUPFAM" id="SSF50447">
    <property type="entry name" value="Translation proteins"/>
    <property type="match status" value="1"/>
</dbReference>
<protein>
    <recommendedName>
        <fullName evidence="2">Selenocysteine-specific elongation factor</fullName>
    </recommendedName>
    <alternativeName>
        <fullName evidence="7">SelB translation factor</fullName>
    </alternativeName>
</protein>
<dbReference type="InterPro" id="IPR004535">
    <property type="entry name" value="Transl_elong_SelB"/>
</dbReference>
<dbReference type="SUPFAM" id="SSF46785">
    <property type="entry name" value="Winged helix' DNA-binding domain"/>
    <property type="match status" value="1"/>
</dbReference>
<dbReference type="InterPro" id="IPR050055">
    <property type="entry name" value="EF-Tu_GTPase"/>
</dbReference>
<evidence type="ECO:0000256" key="5">
    <source>
        <dbReference type="ARBA" id="ARBA00023134"/>
    </source>
</evidence>
<evidence type="ECO:0000256" key="2">
    <source>
        <dbReference type="ARBA" id="ARBA00015953"/>
    </source>
</evidence>
<dbReference type="InterPro" id="IPR027417">
    <property type="entry name" value="P-loop_NTPase"/>
</dbReference>
<keyword evidence="5" id="KW-0342">GTP-binding</keyword>
<keyword evidence="11" id="KW-1185">Reference proteome</keyword>
<evidence type="ECO:0000313" key="10">
    <source>
        <dbReference type="EMBL" id="GID72518.1"/>
    </source>
</evidence>
<dbReference type="CDD" id="cd04171">
    <property type="entry name" value="SelB"/>
    <property type="match status" value="1"/>
</dbReference>
<dbReference type="SUPFAM" id="SSF52540">
    <property type="entry name" value="P-loop containing nucleoside triphosphate hydrolases"/>
    <property type="match status" value="1"/>
</dbReference>
<reference evidence="10 11" key="1">
    <citation type="submission" date="2021-01" db="EMBL/GenBank/DDBJ databases">
        <title>Whole genome shotgun sequence of Actinoplanes deccanensis NBRC 13994.</title>
        <authorList>
            <person name="Komaki H."/>
            <person name="Tamura T."/>
        </authorList>
    </citation>
    <scope>NUCLEOTIDE SEQUENCE [LARGE SCALE GENOMIC DNA]</scope>
    <source>
        <strain evidence="10 11">NBRC 13994</strain>
    </source>
</reference>
<dbReference type="RefSeq" id="WP_203760469.1">
    <property type="nucleotide sequence ID" value="NZ_BAAABO010000025.1"/>
</dbReference>
<sequence>MHVIATAGHVDHGKSTLVRALTGMEPDRWAEERRRGMTIDLGFAWTGLPSGETVAFVDVPGHERFVPNMLAGVGPVPAAMIVVGADEGWMPQSAEHLAALHALDVRHGLLVVTRSDLADPEAAAELAQAEIATTSLGEVETVAVSGVTGAGLDDLRAALDRLIAQLPAADRDAPVRLWIDRVFTVKGAGTVVTGTLGAGRLRTGDELTLGDATVRVRGLQTMGKQADEVAAVSRVAVNLRGTPRTDLRRGDALLTPGRFRFTDLIDVRLHGDPVSALPAEATLHVGSAAVPVRLRPLGTDTARLRLSHPLPLRIGDRALLRDPGRHHVAGGVTVLDVNPPGLKRRGAAAARAVQLTDMDGHPSLTSELTRRLLIRATDLAAMGVPLPPPPATSAGAVNPAAHDAAAPDRAALAAAAPDRAAADVAALDPAALERAALDPAAPDTGAPDTGAPDTGAPDTGAPDTAAPDTAAPDTAAPDTAPADAGAGEPSTAASGGQTAAGGNPAALAPVAGDWYADPTHWARLGERLTEEVAAYARDHPLEPGMPIEALRHRLGLPDRALVSALVRPPTVIRNGRVTTGAAHAPDDLVTLIAKAFDGLGPFAAPEAYDLAALGLGPRQLAAAERTGLVLRLTPQVVLHADALAEATRLLAGLPQPFTLSEARQALGTTRRVAVPLLELLDRRGHTRRLPDDRRTVATTA</sequence>
<dbReference type="Pfam" id="PF03144">
    <property type="entry name" value="GTP_EFTU_D2"/>
    <property type="match status" value="1"/>
</dbReference>
<dbReference type="Gene3D" id="3.40.50.300">
    <property type="entry name" value="P-loop containing nucleotide triphosphate hydrolases"/>
    <property type="match status" value="1"/>
</dbReference>
<feature type="domain" description="Tr-type G" evidence="9">
    <location>
        <begin position="1"/>
        <end position="168"/>
    </location>
</feature>
<proteinExistence type="predicted"/>
<comment type="function">
    <text evidence="6">Translation factor necessary for the incorporation of selenocysteine into proteins. It probably replaces EF-Tu for the insertion of selenocysteine directed by the UGA codon. SelB binds GTP and GDP.</text>
</comment>
<evidence type="ECO:0000313" key="11">
    <source>
        <dbReference type="Proteomes" id="UP000609879"/>
    </source>
</evidence>
<dbReference type="Gene3D" id="2.40.30.10">
    <property type="entry name" value="Translation factors"/>
    <property type="match status" value="1"/>
</dbReference>
<dbReference type="InterPro" id="IPR057335">
    <property type="entry name" value="Beta-barrel_SelB"/>
</dbReference>
<dbReference type="PROSITE" id="PS51722">
    <property type="entry name" value="G_TR_2"/>
    <property type="match status" value="1"/>
</dbReference>
<dbReference type="Pfam" id="PF09107">
    <property type="entry name" value="WHD_3rd_SelB"/>
    <property type="match status" value="1"/>
</dbReference>
<evidence type="ECO:0000256" key="8">
    <source>
        <dbReference type="SAM" id="MobiDB-lite"/>
    </source>
</evidence>
<evidence type="ECO:0000256" key="4">
    <source>
        <dbReference type="ARBA" id="ARBA00022917"/>
    </source>
</evidence>
<comment type="subcellular location">
    <subcellularLocation>
        <location evidence="1">Cytoplasm</location>
    </subcellularLocation>
</comment>
<dbReference type="PANTHER" id="PTHR43721:SF22">
    <property type="entry name" value="ELONGATION FACTOR TU, MITOCHONDRIAL"/>
    <property type="match status" value="1"/>
</dbReference>
<dbReference type="EMBL" id="BOMI01000017">
    <property type="protein sequence ID" value="GID72518.1"/>
    <property type="molecule type" value="Genomic_DNA"/>
</dbReference>
<keyword evidence="4" id="KW-0648">Protein biosynthesis</keyword>
<evidence type="ECO:0000256" key="3">
    <source>
        <dbReference type="ARBA" id="ARBA00022490"/>
    </source>
</evidence>
<dbReference type="InterPro" id="IPR000795">
    <property type="entry name" value="T_Tr_GTP-bd_dom"/>
</dbReference>
<dbReference type="InterPro" id="IPR004161">
    <property type="entry name" value="EFTu-like_2"/>
</dbReference>
<keyword evidence="5" id="KW-0547">Nucleotide-binding</keyword>
<evidence type="ECO:0000256" key="7">
    <source>
        <dbReference type="ARBA" id="ARBA00031615"/>
    </source>
</evidence>
<evidence type="ECO:0000259" key="9">
    <source>
        <dbReference type="PROSITE" id="PS51722"/>
    </source>
</evidence>
<comment type="caution">
    <text evidence="10">The sequence shown here is derived from an EMBL/GenBank/DDBJ whole genome shotgun (WGS) entry which is preliminary data.</text>
</comment>
<organism evidence="10 11">
    <name type="scientific">Paractinoplanes deccanensis</name>
    <dbReference type="NCBI Taxonomy" id="113561"/>
    <lineage>
        <taxon>Bacteria</taxon>
        <taxon>Bacillati</taxon>
        <taxon>Actinomycetota</taxon>
        <taxon>Actinomycetes</taxon>
        <taxon>Micromonosporales</taxon>
        <taxon>Micromonosporaceae</taxon>
        <taxon>Paractinoplanes</taxon>
    </lineage>
</organism>
<dbReference type="InterPro" id="IPR015191">
    <property type="entry name" value="SelB_WHD4"/>
</dbReference>
<dbReference type="Proteomes" id="UP000609879">
    <property type="component" value="Unassembled WGS sequence"/>
</dbReference>
<feature type="compositionally biased region" description="Low complexity" evidence="8">
    <location>
        <begin position="439"/>
        <end position="502"/>
    </location>
</feature>
<evidence type="ECO:0000256" key="6">
    <source>
        <dbReference type="ARBA" id="ARBA00025526"/>
    </source>
</evidence>
<dbReference type="Pfam" id="PF25461">
    <property type="entry name" value="Beta-barrel_SelB"/>
    <property type="match status" value="1"/>
</dbReference>
<feature type="region of interest" description="Disordered" evidence="8">
    <location>
        <begin position="439"/>
        <end position="505"/>
    </location>
</feature>
<dbReference type="Gene3D" id="1.10.10.10">
    <property type="entry name" value="Winged helix-like DNA-binding domain superfamily/Winged helix DNA-binding domain"/>
    <property type="match status" value="2"/>
</dbReference>
<dbReference type="Pfam" id="PF00009">
    <property type="entry name" value="GTP_EFTU"/>
    <property type="match status" value="1"/>
</dbReference>
<dbReference type="InterPro" id="IPR009000">
    <property type="entry name" value="Transl_B-barrel_sf"/>
</dbReference>
<keyword evidence="3" id="KW-0963">Cytoplasm</keyword>
<name>A0ABQ3XXQ8_9ACTN</name>
<accession>A0ABQ3XXQ8</accession>